<accession>A0A561E3B4</accession>
<dbReference type="InterPro" id="IPR024775">
    <property type="entry name" value="DinB-like"/>
</dbReference>
<evidence type="ECO:0000313" key="3">
    <source>
        <dbReference type="Proteomes" id="UP000318297"/>
    </source>
</evidence>
<name>A0A561E3B4_9MICO</name>
<reference evidence="2 3" key="1">
    <citation type="submission" date="2019-06" db="EMBL/GenBank/DDBJ databases">
        <title>Sequencing the genomes of 1000 actinobacteria strains.</title>
        <authorList>
            <person name="Klenk H.-P."/>
        </authorList>
    </citation>
    <scope>NUCLEOTIDE SEQUENCE [LARGE SCALE GENOMIC DNA]</scope>
    <source>
        <strain evidence="2 3">DSM 19560</strain>
    </source>
</reference>
<keyword evidence="3" id="KW-1185">Reference proteome</keyword>
<dbReference type="Pfam" id="PF12867">
    <property type="entry name" value="DinB_2"/>
    <property type="match status" value="1"/>
</dbReference>
<dbReference type="SUPFAM" id="SSF109854">
    <property type="entry name" value="DinB/YfiT-like putative metalloenzymes"/>
    <property type="match status" value="1"/>
</dbReference>
<dbReference type="OrthoDB" id="2363925at2"/>
<dbReference type="Gene3D" id="1.20.120.450">
    <property type="entry name" value="dinb family like domain"/>
    <property type="match status" value="1"/>
</dbReference>
<protein>
    <submittedName>
        <fullName evidence="2">Uncharacterized protein DUF664</fullName>
    </submittedName>
</protein>
<dbReference type="RefSeq" id="WP_145228821.1">
    <property type="nucleotide sequence ID" value="NZ_VIVQ01000002.1"/>
</dbReference>
<proteinExistence type="predicted"/>
<gene>
    <name evidence="2" type="ORF">BKA23_2448</name>
</gene>
<sequence>MTQLANTLLRDAFGRVADELPSLLDGLTPDQVLWRPEGRGNSIGWLVWHLTRVQDDHLAGVDGRDQVWTSGGWARRFGLPYDDAAIGYGQSADEVAVFEVSDAELLVGYHAAVHEMTLSVLDAMSDADYERIVDERWDPPVTAAVRLVSVVGDITQHVGQAAYVRGLT</sequence>
<comment type="caution">
    <text evidence="2">The sequence shown here is derived from an EMBL/GenBank/DDBJ whole genome shotgun (WGS) entry which is preliminary data.</text>
</comment>
<dbReference type="InterPro" id="IPR034660">
    <property type="entry name" value="DinB/YfiT-like"/>
</dbReference>
<feature type="domain" description="DinB-like" evidence="1">
    <location>
        <begin position="13"/>
        <end position="160"/>
    </location>
</feature>
<dbReference type="EMBL" id="VIVQ01000002">
    <property type="protein sequence ID" value="TWE10097.1"/>
    <property type="molecule type" value="Genomic_DNA"/>
</dbReference>
<evidence type="ECO:0000259" key="1">
    <source>
        <dbReference type="Pfam" id="PF12867"/>
    </source>
</evidence>
<dbReference type="NCBIfam" id="NF047843">
    <property type="entry name" value="MST_Rv0443"/>
    <property type="match status" value="1"/>
</dbReference>
<dbReference type="Proteomes" id="UP000318297">
    <property type="component" value="Unassembled WGS sequence"/>
</dbReference>
<organism evidence="2 3">
    <name type="scientific">Rudaeicoccus suwonensis</name>
    <dbReference type="NCBI Taxonomy" id="657409"/>
    <lineage>
        <taxon>Bacteria</taxon>
        <taxon>Bacillati</taxon>
        <taxon>Actinomycetota</taxon>
        <taxon>Actinomycetes</taxon>
        <taxon>Micrococcales</taxon>
        <taxon>Dermacoccaceae</taxon>
        <taxon>Rudaeicoccus</taxon>
    </lineage>
</organism>
<evidence type="ECO:0000313" key="2">
    <source>
        <dbReference type="EMBL" id="TWE10097.1"/>
    </source>
</evidence>
<dbReference type="AlphaFoldDB" id="A0A561E3B4"/>